<dbReference type="Pfam" id="PF01079">
    <property type="entry name" value="Hint"/>
    <property type="match status" value="1"/>
</dbReference>
<dbReference type="InterPro" id="IPR001767">
    <property type="entry name" value="Hedgehog_Hint"/>
</dbReference>
<dbReference type="InterPro" id="IPR036844">
    <property type="entry name" value="Hint_dom_sf"/>
</dbReference>
<protein>
    <submittedName>
        <fullName evidence="4">Desert hedgehog protein</fullName>
    </submittedName>
</protein>
<sequence length="509" mass="55068">MLTKHSFLAIIAFTSLFSGVSALSSGAIGCNGDEPAVGDEHTDSDLKPLQKTGDLAVGSLTLAINGVPLDPNTPFDAPIGVAHTWTLTVDLEGLHARPFRGFLVRIDSGDANIGGDDALEILDESGSDIQEALVCAVQEGVGGLTHTSNGEKTRVVGALVLEEVNTNISVDVTVVIENRDIRSAYFYNQFKINAVDTASPGEGGGDNDNNHPDGNDVCFSGIDTVEVQSRGRIQMKDMRVGDLVRTGPGKYDWEPIYGFGHLDTAKSAEYLQIHTDGNRAPLEMTGNHLIYRVNPSTLESKLIPAAQLEPANFVEVVLQGDEAVHGVHLVAVSKITRVKRRGLYMPLTPSGRILVNGVFSSCYVSVNVELPPTVAKYSSWFLSESAILHWWLAPHRIAAMMGLSWSLGCAMDENGYLQWLMYGKKLAEYAEDKGFMIQFVLIGLPLLAVLGVINLLEALVGAAGVPKLIFWLLVWLICTMVFSRKKVGHGKTTRRAWNDLISSVSKLSP</sequence>
<dbReference type="EMBL" id="CAICTM010000098">
    <property type="protein sequence ID" value="CAB9501065.1"/>
    <property type="molecule type" value="Genomic_DNA"/>
</dbReference>
<keyword evidence="1" id="KW-0812">Transmembrane</keyword>
<evidence type="ECO:0000256" key="2">
    <source>
        <dbReference type="SAM" id="SignalP"/>
    </source>
</evidence>
<dbReference type="OrthoDB" id="56212at2759"/>
<dbReference type="PANTHER" id="PTHR11889">
    <property type="entry name" value="HEDGEHOG"/>
    <property type="match status" value="1"/>
</dbReference>
<keyword evidence="1" id="KW-0472">Membrane</keyword>
<comment type="caution">
    <text evidence="4">The sequence shown here is derived from an EMBL/GenBank/DDBJ whole genome shotgun (WGS) entry which is preliminary data.</text>
</comment>
<dbReference type="SUPFAM" id="SSF51294">
    <property type="entry name" value="Hedgehog/intein (Hint) domain"/>
    <property type="match status" value="1"/>
</dbReference>
<dbReference type="AlphaFoldDB" id="A0A9N8DIA7"/>
<evidence type="ECO:0000259" key="3">
    <source>
        <dbReference type="Pfam" id="PF01079"/>
    </source>
</evidence>
<evidence type="ECO:0000313" key="5">
    <source>
        <dbReference type="Proteomes" id="UP001153069"/>
    </source>
</evidence>
<feature type="transmembrane region" description="Helical" evidence="1">
    <location>
        <begin position="468"/>
        <end position="485"/>
    </location>
</feature>
<dbReference type="Proteomes" id="UP001153069">
    <property type="component" value="Unassembled WGS sequence"/>
</dbReference>
<keyword evidence="5" id="KW-1185">Reference proteome</keyword>
<keyword evidence="1" id="KW-1133">Transmembrane helix</keyword>
<dbReference type="CDD" id="cd00081">
    <property type="entry name" value="Hint"/>
    <property type="match status" value="1"/>
</dbReference>
<feature type="transmembrane region" description="Helical" evidence="1">
    <location>
        <begin position="435"/>
        <end position="456"/>
    </location>
</feature>
<keyword evidence="2" id="KW-0732">Signal</keyword>
<feature type="domain" description="Hedgehog protein Hint" evidence="3">
    <location>
        <begin position="217"/>
        <end position="368"/>
    </location>
</feature>
<dbReference type="GO" id="GO:0016540">
    <property type="term" value="P:protein autoprocessing"/>
    <property type="evidence" value="ECO:0007669"/>
    <property type="project" value="InterPro"/>
</dbReference>
<dbReference type="Gene3D" id="2.170.16.10">
    <property type="entry name" value="Hedgehog/Intein (Hint) domain"/>
    <property type="match status" value="1"/>
</dbReference>
<feature type="chain" id="PRO_5040224706" evidence="2">
    <location>
        <begin position="23"/>
        <end position="509"/>
    </location>
</feature>
<dbReference type="PROSITE" id="PS51257">
    <property type="entry name" value="PROKAR_LIPOPROTEIN"/>
    <property type="match status" value="1"/>
</dbReference>
<evidence type="ECO:0000313" key="4">
    <source>
        <dbReference type="EMBL" id="CAB9501065.1"/>
    </source>
</evidence>
<dbReference type="InterPro" id="IPR050387">
    <property type="entry name" value="Hedgehog_Signaling"/>
</dbReference>
<reference evidence="4" key="1">
    <citation type="submission" date="2020-06" db="EMBL/GenBank/DDBJ databases">
        <authorList>
            <consortium name="Plant Systems Biology data submission"/>
        </authorList>
    </citation>
    <scope>NUCLEOTIDE SEQUENCE</scope>
    <source>
        <strain evidence="4">D6</strain>
    </source>
</reference>
<organism evidence="4 5">
    <name type="scientific">Seminavis robusta</name>
    <dbReference type="NCBI Taxonomy" id="568900"/>
    <lineage>
        <taxon>Eukaryota</taxon>
        <taxon>Sar</taxon>
        <taxon>Stramenopiles</taxon>
        <taxon>Ochrophyta</taxon>
        <taxon>Bacillariophyta</taxon>
        <taxon>Bacillariophyceae</taxon>
        <taxon>Bacillariophycidae</taxon>
        <taxon>Naviculales</taxon>
        <taxon>Naviculaceae</taxon>
        <taxon>Seminavis</taxon>
    </lineage>
</organism>
<proteinExistence type="predicted"/>
<name>A0A9N8DIA7_9STRA</name>
<dbReference type="PANTHER" id="PTHR11889:SF31">
    <property type="entry name" value="PROTEIN HEDGEHOG"/>
    <property type="match status" value="1"/>
</dbReference>
<accession>A0A9N8DIA7</accession>
<feature type="signal peptide" evidence="2">
    <location>
        <begin position="1"/>
        <end position="22"/>
    </location>
</feature>
<gene>
    <name evidence="4" type="ORF">SEMRO_99_G050740.1</name>
</gene>
<evidence type="ECO:0000256" key="1">
    <source>
        <dbReference type="SAM" id="Phobius"/>
    </source>
</evidence>